<dbReference type="PANTHER" id="PTHR11280:SF6">
    <property type="entry name" value="GLUCOSAMINE-6-PHOSPHATE ISOMERASE NAGB"/>
    <property type="match status" value="1"/>
</dbReference>
<feature type="domain" description="Glucosamine/galactosamine-6-phosphate isomerase" evidence="2">
    <location>
        <begin position="23"/>
        <end position="243"/>
    </location>
</feature>
<dbReference type="GO" id="GO:0005975">
    <property type="term" value="P:carbohydrate metabolic process"/>
    <property type="evidence" value="ECO:0007669"/>
    <property type="project" value="InterPro"/>
</dbReference>
<gene>
    <name evidence="3" type="ORF">SAMN04488090_0662</name>
</gene>
<feature type="transmembrane region" description="Helical" evidence="1">
    <location>
        <begin position="195"/>
        <end position="215"/>
    </location>
</feature>
<evidence type="ECO:0000259" key="2">
    <source>
        <dbReference type="Pfam" id="PF01182"/>
    </source>
</evidence>
<sequence>MNLSDPRPEQLQVDALAIRLFDDRRQLGREAAAAVAAHIRDLQTRKEEINIIFASAPSQNELLVALSGDPGIQWSRINAFHMDEYVGLPADAPQNFGYFLKTRLFDIAKPKAVFYLDGNATDPEEECTRYAALLRKYPADLVCMGIGENCHIAFNDPYKADFEDAALVRRVELDLESREQQVNDGCFTQLAEVPVYALTLTVPALLAAPALFVVVPGKTKATAIRQTLLEPISNAHPSTILRRHPEATLFIDRDSAAGFLEKTAE</sequence>
<evidence type="ECO:0000313" key="3">
    <source>
        <dbReference type="EMBL" id="SDL29863.1"/>
    </source>
</evidence>
<dbReference type="GO" id="GO:0006046">
    <property type="term" value="P:N-acetylglucosamine catabolic process"/>
    <property type="evidence" value="ECO:0007669"/>
    <property type="project" value="TreeGrafter"/>
</dbReference>
<dbReference type="GO" id="GO:0004342">
    <property type="term" value="F:glucosamine-6-phosphate deaminase activity"/>
    <property type="evidence" value="ECO:0007669"/>
    <property type="project" value="InterPro"/>
</dbReference>
<keyword evidence="1" id="KW-0812">Transmembrane</keyword>
<organism evidence="3 4">
    <name type="scientific">Siphonobacter aquaeclarae</name>
    <dbReference type="NCBI Taxonomy" id="563176"/>
    <lineage>
        <taxon>Bacteria</taxon>
        <taxon>Pseudomonadati</taxon>
        <taxon>Bacteroidota</taxon>
        <taxon>Cytophagia</taxon>
        <taxon>Cytophagales</taxon>
        <taxon>Cytophagaceae</taxon>
        <taxon>Siphonobacter</taxon>
    </lineage>
</organism>
<keyword evidence="4" id="KW-1185">Reference proteome</keyword>
<reference evidence="3 4" key="1">
    <citation type="submission" date="2016-10" db="EMBL/GenBank/DDBJ databases">
        <authorList>
            <person name="de Groot N.N."/>
        </authorList>
    </citation>
    <scope>NUCLEOTIDE SEQUENCE [LARGE SCALE GENOMIC DNA]</scope>
    <source>
        <strain evidence="3 4">DSM 21668</strain>
    </source>
</reference>
<dbReference type="Gene3D" id="3.40.50.1360">
    <property type="match status" value="1"/>
</dbReference>
<keyword evidence="1" id="KW-0472">Membrane</keyword>
<accession>A0A1G9IY20</accession>
<evidence type="ECO:0000313" key="4">
    <source>
        <dbReference type="Proteomes" id="UP000198901"/>
    </source>
</evidence>
<dbReference type="GO" id="GO:0006043">
    <property type="term" value="P:glucosamine catabolic process"/>
    <property type="evidence" value="ECO:0007669"/>
    <property type="project" value="TreeGrafter"/>
</dbReference>
<keyword evidence="1" id="KW-1133">Transmembrane helix</keyword>
<dbReference type="EMBL" id="FNGS01000001">
    <property type="protein sequence ID" value="SDL29863.1"/>
    <property type="molecule type" value="Genomic_DNA"/>
</dbReference>
<dbReference type="PANTHER" id="PTHR11280">
    <property type="entry name" value="GLUCOSAMINE-6-PHOSPHATE ISOMERASE"/>
    <property type="match status" value="1"/>
</dbReference>
<dbReference type="GO" id="GO:0019262">
    <property type="term" value="P:N-acetylneuraminate catabolic process"/>
    <property type="evidence" value="ECO:0007669"/>
    <property type="project" value="TreeGrafter"/>
</dbReference>
<dbReference type="Pfam" id="PF01182">
    <property type="entry name" value="Glucosamine_iso"/>
    <property type="match status" value="1"/>
</dbReference>
<dbReference type="AlphaFoldDB" id="A0A1G9IY20"/>
<dbReference type="STRING" id="563176.SAMN04488090_0662"/>
<evidence type="ECO:0000256" key="1">
    <source>
        <dbReference type="SAM" id="Phobius"/>
    </source>
</evidence>
<dbReference type="RefSeq" id="WP_176785431.1">
    <property type="nucleotide sequence ID" value="NZ_FNGS01000001.1"/>
</dbReference>
<dbReference type="InterPro" id="IPR004547">
    <property type="entry name" value="Glucosamine6P_isomerase"/>
</dbReference>
<protein>
    <submittedName>
        <fullName evidence="3">Glucosamine-6-phosphate deaminase</fullName>
    </submittedName>
</protein>
<dbReference type="SUPFAM" id="SSF100950">
    <property type="entry name" value="NagB/RpiA/CoA transferase-like"/>
    <property type="match status" value="1"/>
</dbReference>
<proteinExistence type="predicted"/>
<dbReference type="CDD" id="cd01399">
    <property type="entry name" value="GlcN6P_deaminase"/>
    <property type="match status" value="1"/>
</dbReference>
<dbReference type="GO" id="GO:0042802">
    <property type="term" value="F:identical protein binding"/>
    <property type="evidence" value="ECO:0007669"/>
    <property type="project" value="TreeGrafter"/>
</dbReference>
<dbReference type="Proteomes" id="UP000198901">
    <property type="component" value="Unassembled WGS sequence"/>
</dbReference>
<dbReference type="InterPro" id="IPR037171">
    <property type="entry name" value="NagB/RpiA_transferase-like"/>
</dbReference>
<dbReference type="GO" id="GO:0005737">
    <property type="term" value="C:cytoplasm"/>
    <property type="evidence" value="ECO:0007669"/>
    <property type="project" value="TreeGrafter"/>
</dbReference>
<dbReference type="InterPro" id="IPR006148">
    <property type="entry name" value="Glc/Gal-6P_isomerase"/>
</dbReference>
<name>A0A1G9IY20_9BACT</name>